<evidence type="ECO:0000313" key="7">
    <source>
        <dbReference type="EMBL" id="ACL71792.1"/>
    </source>
</evidence>
<dbReference type="eggNOG" id="COG0583">
    <property type="taxonomic scope" value="Bacteria"/>
</dbReference>
<evidence type="ECO:0000313" key="8">
    <source>
        <dbReference type="Proteomes" id="UP000002383"/>
    </source>
</evidence>
<dbReference type="HOGENOM" id="CLU_039613_35_2_6"/>
<dbReference type="InterPro" id="IPR005119">
    <property type="entry name" value="LysR_subst-bd"/>
</dbReference>
<dbReference type="OrthoDB" id="6988449at2"/>
<feature type="domain" description="HTH lysR-type" evidence="6">
    <location>
        <begin position="6"/>
        <end position="63"/>
    </location>
</feature>
<keyword evidence="8" id="KW-1185">Reference proteome</keyword>
<name>B8GMG0_THISH</name>
<dbReference type="GO" id="GO:0000976">
    <property type="term" value="F:transcription cis-regulatory region binding"/>
    <property type="evidence" value="ECO:0007669"/>
    <property type="project" value="TreeGrafter"/>
</dbReference>
<dbReference type="PANTHER" id="PTHR30126">
    <property type="entry name" value="HTH-TYPE TRANSCRIPTIONAL REGULATOR"/>
    <property type="match status" value="1"/>
</dbReference>
<dbReference type="InterPro" id="IPR036388">
    <property type="entry name" value="WH-like_DNA-bd_sf"/>
</dbReference>
<dbReference type="EMBL" id="CP001339">
    <property type="protein sequence ID" value="ACL71792.1"/>
    <property type="molecule type" value="Genomic_DNA"/>
</dbReference>
<dbReference type="PANTHER" id="PTHR30126:SF88">
    <property type="entry name" value="TRANSCRIPTIONAL REGULATOR-RELATED"/>
    <property type="match status" value="1"/>
</dbReference>
<dbReference type="Pfam" id="PF00126">
    <property type="entry name" value="HTH_1"/>
    <property type="match status" value="1"/>
</dbReference>
<accession>B8GMG0</accession>
<evidence type="ECO:0000259" key="6">
    <source>
        <dbReference type="PROSITE" id="PS50931"/>
    </source>
</evidence>
<proteinExistence type="inferred from homology"/>
<dbReference type="STRING" id="396588.Tgr7_0700"/>
<sequence>MKAPRVTLEQWRVLQAVVDQGGFSQAARHLHRSQSSVSYAVARLQEQVGIPLLRIEGRKAVLTEAGEVLLRRSRALLRDAGSLEGLAHTLSEGWEAEVRLVVDAAFPSDLLMAALVEFMPLSRGTRVQLQEVVLSGAEESLLSGEADLVIGTHVPASHLGDPLMEVQFLAVAHPHHPLHRLERPLTGHDLKDHMQVVVRDSGTLHRTDFGWLDAEHRWTVTSLDTAAAAVGAGLGFGWLPLHRIREALDQGRLKALPLTAGLQQSASLYLIFQDPDNAGPATRALARVLHQACHATDTSNTPPPQASGLPINGYASAEDPGNNGPR</sequence>
<feature type="region of interest" description="Disordered" evidence="5">
    <location>
        <begin position="295"/>
        <end position="326"/>
    </location>
</feature>
<dbReference type="InterPro" id="IPR036390">
    <property type="entry name" value="WH_DNA-bd_sf"/>
</dbReference>
<keyword evidence="4" id="KW-0804">Transcription</keyword>
<evidence type="ECO:0000256" key="4">
    <source>
        <dbReference type="ARBA" id="ARBA00023163"/>
    </source>
</evidence>
<reference evidence="7 8" key="1">
    <citation type="journal article" date="2011" name="Stand. Genomic Sci.">
        <title>Complete genome sequence of 'Thioalkalivibrio sulfidophilus' HL-EbGr7.</title>
        <authorList>
            <person name="Muyzer G."/>
            <person name="Sorokin D.Y."/>
            <person name="Mavromatis K."/>
            <person name="Lapidus A."/>
            <person name="Clum A."/>
            <person name="Ivanova N."/>
            <person name="Pati A."/>
            <person name="d'Haeseleer P."/>
            <person name="Woyke T."/>
            <person name="Kyrpides N.C."/>
        </authorList>
    </citation>
    <scope>NUCLEOTIDE SEQUENCE [LARGE SCALE GENOMIC DNA]</scope>
    <source>
        <strain evidence="7 8">HL-EbGR7</strain>
    </source>
</reference>
<evidence type="ECO:0000256" key="1">
    <source>
        <dbReference type="ARBA" id="ARBA00009437"/>
    </source>
</evidence>
<protein>
    <submittedName>
        <fullName evidence="7">Putative transcriptional regulator</fullName>
    </submittedName>
</protein>
<dbReference type="GO" id="GO:0003700">
    <property type="term" value="F:DNA-binding transcription factor activity"/>
    <property type="evidence" value="ECO:0007669"/>
    <property type="project" value="InterPro"/>
</dbReference>
<evidence type="ECO:0000256" key="3">
    <source>
        <dbReference type="ARBA" id="ARBA00023125"/>
    </source>
</evidence>
<dbReference type="SUPFAM" id="SSF53850">
    <property type="entry name" value="Periplasmic binding protein-like II"/>
    <property type="match status" value="1"/>
</dbReference>
<organism evidence="7 8">
    <name type="scientific">Thioalkalivibrio sulfidiphilus (strain HL-EbGR7)</name>
    <dbReference type="NCBI Taxonomy" id="396588"/>
    <lineage>
        <taxon>Bacteria</taxon>
        <taxon>Pseudomonadati</taxon>
        <taxon>Pseudomonadota</taxon>
        <taxon>Gammaproteobacteria</taxon>
        <taxon>Chromatiales</taxon>
        <taxon>Ectothiorhodospiraceae</taxon>
        <taxon>Thioalkalivibrio</taxon>
    </lineage>
</organism>
<dbReference type="AlphaFoldDB" id="B8GMG0"/>
<dbReference type="Pfam" id="PF03466">
    <property type="entry name" value="LysR_substrate"/>
    <property type="match status" value="1"/>
</dbReference>
<dbReference type="KEGG" id="tgr:Tgr7_0700"/>
<dbReference type="InterPro" id="IPR000847">
    <property type="entry name" value="LysR_HTH_N"/>
</dbReference>
<dbReference type="Gene3D" id="1.10.10.10">
    <property type="entry name" value="Winged helix-like DNA-binding domain superfamily/Winged helix DNA-binding domain"/>
    <property type="match status" value="1"/>
</dbReference>
<evidence type="ECO:0000256" key="5">
    <source>
        <dbReference type="SAM" id="MobiDB-lite"/>
    </source>
</evidence>
<comment type="similarity">
    <text evidence="1">Belongs to the LysR transcriptional regulatory family.</text>
</comment>
<dbReference type="Proteomes" id="UP000002383">
    <property type="component" value="Chromosome"/>
</dbReference>
<gene>
    <name evidence="7" type="ordered locus">Tgr7_0700</name>
</gene>
<dbReference type="PROSITE" id="PS50931">
    <property type="entry name" value="HTH_LYSR"/>
    <property type="match status" value="1"/>
</dbReference>
<evidence type="ECO:0000256" key="2">
    <source>
        <dbReference type="ARBA" id="ARBA00023015"/>
    </source>
</evidence>
<keyword evidence="3" id="KW-0238">DNA-binding</keyword>
<dbReference type="SUPFAM" id="SSF46785">
    <property type="entry name" value="Winged helix' DNA-binding domain"/>
    <property type="match status" value="1"/>
</dbReference>
<dbReference type="Gene3D" id="3.40.190.290">
    <property type="match status" value="1"/>
</dbReference>
<keyword evidence="2" id="KW-0805">Transcription regulation</keyword>
<dbReference type="RefSeq" id="WP_012637280.1">
    <property type="nucleotide sequence ID" value="NC_011901.1"/>
</dbReference>